<dbReference type="Proteomes" id="UP000283633">
    <property type="component" value="Unassembled WGS sequence"/>
</dbReference>
<evidence type="ECO:0000256" key="2">
    <source>
        <dbReference type="ARBA" id="ARBA00023002"/>
    </source>
</evidence>
<comment type="caution">
    <text evidence="4">The sequence shown here is derived from an EMBL/GenBank/DDBJ whole genome shotgun (WGS) entry which is preliminary data.</text>
</comment>
<dbReference type="CDD" id="cd04735">
    <property type="entry name" value="OYE_like_4_FMN"/>
    <property type="match status" value="1"/>
</dbReference>
<dbReference type="InterPro" id="IPR051799">
    <property type="entry name" value="NADH_flavin_oxidoreductase"/>
</dbReference>
<dbReference type="RefSeq" id="WP_125071092.1">
    <property type="nucleotide sequence ID" value="NZ_QWZQ01000004.1"/>
</dbReference>
<dbReference type="GO" id="GO:0010181">
    <property type="term" value="F:FMN binding"/>
    <property type="evidence" value="ECO:0007669"/>
    <property type="project" value="InterPro"/>
</dbReference>
<dbReference type="PANTHER" id="PTHR43656:SF2">
    <property type="entry name" value="BINDING OXIDOREDUCTASE, PUTATIVE (AFU_ORTHOLOGUE AFUA_2G08260)-RELATED"/>
    <property type="match status" value="1"/>
</dbReference>
<organism evidence="4 5">
    <name type="scientific">Lactiplantibacillus garii</name>
    <dbReference type="NCBI Taxonomy" id="2306423"/>
    <lineage>
        <taxon>Bacteria</taxon>
        <taxon>Bacillati</taxon>
        <taxon>Bacillota</taxon>
        <taxon>Bacilli</taxon>
        <taxon>Lactobacillales</taxon>
        <taxon>Lactobacillaceae</taxon>
        <taxon>Lactiplantibacillus</taxon>
    </lineage>
</organism>
<evidence type="ECO:0000259" key="3">
    <source>
        <dbReference type="Pfam" id="PF00724"/>
    </source>
</evidence>
<name>A0A426DA33_9LACO</name>
<dbReference type="EMBL" id="QWZQ01000004">
    <property type="protein sequence ID" value="RRK11460.1"/>
    <property type="molecule type" value="Genomic_DNA"/>
</dbReference>
<keyword evidence="1" id="KW-0285">Flavoprotein</keyword>
<proteinExistence type="predicted"/>
<protein>
    <submittedName>
        <fullName evidence="4">NADH-dependent flavin oxidoreductase</fullName>
    </submittedName>
</protein>
<accession>A0A426DA33</accession>
<gene>
    <name evidence="4" type="ORF">D1831_01850</name>
</gene>
<keyword evidence="5" id="KW-1185">Reference proteome</keyword>
<keyword evidence="2" id="KW-0560">Oxidoreductase</keyword>
<dbReference type="SUPFAM" id="SSF51395">
    <property type="entry name" value="FMN-linked oxidoreductases"/>
    <property type="match status" value="1"/>
</dbReference>
<evidence type="ECO:0000313" key="5">
    <source>
        <dbReference type="Proteomes" id="UP000283633"/>
    </source>
</evidence>
<dbReference type="InterPro" id="IPR001155">
    <property type="entry name" value="OxRdtase_FMN_N"/>
</dbReference>
<evidence type="ECO:0000313" key="4">
    <source>
        <dbReference type="EMBL" id="RRK11460.1"/>
    </source>
</evidence>
<evidence type="ECO:0000256" key="1">
    <source>
        <dbReference type="ARBA" id="ARBA00022630"/>
    </source>
</evidence>
<sequence length="375" mass="42730">MKQKYLPLFEPYELNNGVSIKNRLVVAPLTIYDSGTNGELTESARNFWRDRFNGFGTFVMPFTNVDPSGIGFESPDAFSDNQLPTLREYVQLAHGQGAKIIMQLGHAGYKARPDMTRGFNVLAPDGTVRRRARTMNEGQIQKMIAAFANAARLGIKAGMDGVEIQGANGWLVEQFFSPATNHRSDHWGGSFQKRLNFLMAIIDAVDAVRRRYHRPNFIIGYRFSPERPRDGFSMQDSLALIDALVQKPLQYLHVSLLSFYSRPRRGADRQQTRMQIFHQRIGGKLPLIGVGSLYTGNQILSAYQTGWAEFIAVGRSVMLNPNLVQLIQSGRDDEIETTFNWQHVQRYRYTPAMLQAKREKLDLAYRTPHRITLRR</sequence>
<dbReference type="OrthoDB" id="9772736at2"/>
<feature type="domain" description="NADH:flavin oxidoreductase/NADH oxidase N-terminal" evidence="3">
    <location>
        <begin position="8"/>
        <end position="334"/>
    </location>
</feature>
<dbReference type="PANTHER" id="PTHR43656">
    <property type="entry name" value="BINDING OXIDOREDUCTASE, PUTATIVE (AFU_ORTHOLOGUE AFUA_2G08260)-RELATED"/>
    <property type="match status" value="1"/>
</dbReference>
<dbReference type="AlphaFoldDB" id="A0A426DA33"/>
<dbReference type="Pfam" id="PF00724">
    <property type="entry name" value="Oxidored_FMN"/>
    <property type="match status" value="1"/>
</dbReference>
<dbReference type="InterPro" id="IPR013785">
    <property type="entry name" value="Aldolase_TIM"/>
</dbReference>
<reference evidence="4 5" key="1">
    <citation type="submission" date="2018-08" db="EMBL/GenBank/DDBJ databases">
        <title>Genome Lactobacillus garii FI11369.</title>
        <authorList>
            <person name="Diaz M."/>
            <person name="Narbad A."/>
        </authorList>
    </citation>
    <scope>NUCLEOTIDE SEQUENCE [LARGE SCALE GENOMIC DNA]</scope>
    <source>
        <strain evidence="4 5">FI11369</strain>
    </source>
</reference>
<dbReference type="Gene3D" id="3.20.20.70">
    <property type="entry name" value="Aldolase class I"/>
    <property type="match status" value="1"/>
</dbReference>
<dbReference type="GO" id="GO:0016491">
    <property type="term" value="F:oxidoreductase activity"/>
    <property type="evidence" value="ECO:0007669"/>
    <property type="project" value="UniProtKB-KW"/>
</dbReference>